<evidence type="ECO:0000256" key="10">
    <source>
        <dbReference type="SAM" id="Phobius"/>
    </source>
</evidence>
<dbReference type="SUPFAM" id="SSF55874">
    <property type="entry name" value="ATPase domain of HSP90 chaperone/DNA topoisomerase II/histidine kinase"/>
    <property type="match status" value="1"/>
</dbReference>
<protein>
    <recommendedName>
        <fullName evidence="3">histidine kinase</fullName>
        <ecNumber evidence="3">2.7.13.3</ecNumber>
    </recommendedName>
</protein>
<comment type="catalytic activity">
    <reaction evidence="1">
        <text>ATP + protein L-histidine = ADP + protein N-phospho-L-histidine.</text>
        <dbReference type="EC" id="2.7.13.3"/>
    </reaction>
</comment>
<evidence type="ECO:0000256" key="8">
    <source>
        <dbReference type="ARBA" id="ARBA00022989"/>
    </source>
</evidence>
<comment type="caution">
    <text evidence="13">The sequence shown here is derived from an EMBL/GenBank/DDBJ whole genome shotgun (WGS) entry which is preliminary data.</text>
</comment>
<dbReference type="InterPro" id="IPR005467">
    <property type="entry name" value="His_kinase_dom"/>
</dbReference>
<name>A0A9W6J5U4_9HYPH</name>
<dbReference type="InterPro" id="IPR036890">
    <property type="entry name" value="HATPase_C_sf"/>
</dbReference>
<sequence>MARPSIAWRLAAGLSATMAVLWIGAAGLAGTVMITQINEAFDQSLRQGALRLLPLAVHEIGEGDKYGLDRVRGSDLDEDEAYFTYYLIDQHGAVVLRTDDAPNDPPPFPISAGFSDVEGRRLFSKTDPRSGFSIVLVERTEHHRAALKAALATVLWPLAGLIPLVAGGIWIAIRLAMRPVERLTHDISQRGSRNLSPLTSDGQPAELAPIAVAVASLLRRLSAALDAERAFAASSAHELRTPIAGALAQTQQLAIELGDQPAGRRLREVELSLRRLAQLSERLLQLSRLEAGFAQAETASDLLPALRLVVRDFQVASGTRSRVRLHVCEGLVLVGRINLDAFAVAVRNLVQNALIHGAPDGLVELIGGPGRQVRVINAGPVVPGATLARIAEPFRRGATSAKGTGLGLSIVRSIMDQTGGSLTLRSPAIERKDGFEAILQWPDELPSEKAAVHCRSAVVGTVDDDLPVHHLPPQVPAKR</sequence>
<dbReference type="GO" id="GO:0016020">
    <property type="term" value="C:membrane"/>
    <property type="evidence" value="ECO:0007669"/>
    <property type="project" value="UniProtKB-SubCell"/>
</dbReference>
<dbReference type="Pfam" id="PF02518">
    <property type="entry name" value="HATPase_c"/>
    <property type="match status" value="1"/>
</dbReference>
<keyword evidence="6 10" id="KW-0812">Transmembrane</keyword>
<dbReference type="SUPFAM" id="SSF47384">
    <property type="entry name" value="Homodimeric domain of signal transducing histidine kinase"/>
    <property type="match status" value="1"/>
</dbReference>
<proteinExistence type="predicted"/>
<dbReference type="CDD" id="cd00082">
    <property type="entry name" value="HisKA"/>
    <property type="match status" value="1"/>
</dbReference>
<dbReference type="AlphaFoldDB" id="A0A9W6J5U4"/>
<reference evidence="13" key="1">
    <citation type="journal article" date="2014" name="Int. J. Syst. Evol. Microbiol.">
        <title>Complete genome sequence of Corynebacterium casei LMG S-19264T (=DSM 44701T), isolated from a smear-ripened cheese.</title>
        <authorList>
            <consortium name="US DOE Joint Genome Institute (JGI-PGF)"/>
            <person name="Walter F."/>
            <person name="Albersmeier A."/>
            <person name="Kalinowski J."/>
            <person name="Ruckert C."/>
        </authorList>
    </citation>
    <scope>NUCLEOTIDE SEQUENCE</scope>
    <source>
        <strain evidence="13">VKM B-2484</strain>
    </source>
</reference>
<evidence type="ECO:0000259" key="11">
    <source>
        <dbReference type="PROSITE" id="PS50109"/>
    </source>
</evidence>
<evidence type="ECO:0000256" key="5">
    <source>
        <dbReference type="ARBA" id="ARBA00022679"/>
    </source>
</evidence>
<feature type="domain" description="HAMP" evidence="12">
    <location>
        <begin position="174"/>
        <end position="226"/>
    </location>
</feature>
<keyword evidence="9" id="KW-0902">Two-component regulatory system</keyword>
<evidence type="ECO:0000313" key="13">
    <source>
        <dbReference type="EMBL" id="GLK70278.1"/>
    </source>
</evidence>
<keyword evidence="10" id="KW-0472">Membrane</keyword>
<dbReference type="InterPro" id="IPR050428">
    <property type="entry name" value="TCS_sensor_his_kinase"/>
</dbReference>
<accession>A0A9W6J5U4</accession>
<dbReference type="InterPro" id="IPR003594">
    <property type="entry name" value="HATPase_dom"/>
</dbReference>
<dbReference type="InterPro" id="IPR003661">
    <property type="entry name" value="HisK_dim/P_dom"/>
</dbReference>
<dbReference type="SMART" id="SM00388">
    <property type="entry name" value="HisKA"/>
    <property type="match status" value="1"/>
</dbReference>
<dbReference type="PROSITE" id="PS50109">
    <property type="entry name" value="HIS_KIN"/>
    <property type="match status" value="1"/>
</dbReference>
<dbReference type="EC" id="2.7.13.3" evidence="3"/>
<keyword evidence="7 13" id="KW-0418">Kinase</keyword>
<dbReference type="Gene3D" id="3.30.565.10">
    <property type="entry name" value="Histidine kinase-like ATPase, C-terminal domain"/>
    <property type="match status" value="1"/>
</dbReference>
<keyword evidence="4" id="KW-0597">Phosphoprotein</keyword>
<dbReference type="InterPro" id="IPR003660">
    <property type="entry name" value="HAMP_dom"/>
</dbReference>
<dbReference type="Proteomes" id="UP001143370">
    <property type="component" value="Unassembled WGS sequence"/>
</dbReference>
<evidence type="ECO:0000256" key="2">
    <source>
        <dbReference type="ARBA" id="ARBA00004370"/>
    </source>
</evidence>
<reference evidence="13" key="2">
    <citation type="submission" date="2023-01" db="EMBL/GenBank/DDBJ databases">
        <authorList>
            <person name="Sun Q."/>
            <person name="Evtushenko L."/>
        </authorList>
    </citation>
    <scope>NUCLEOTIDE SEQUENCE</scope>
    <source>
        <strain evidence="13">VKM B-2484</strain>
    </source>
</reference>
<dbReference type="RefSeq" id="WP_213375301.1">
    <property type="nucleotide sequence ID" value="NZ_BSFJ01000002.1"/>
</dbReference>
<feature type="transmembrane region" description="Helical" evidence="10">
    <location>
        <begin position="154"/>
        <end position="173"/>
    </location>
</feature>
<dbReference type="Gene3D" id="1.10.287.130">
    <property type="match status" value="1"/>
</dbReference>
<gene>
    <name evidence="13" type="ORF">GCM10017643_03930</name>
</gene>
<dbReference type="PANTHER" id="PTHR45436">
    <property type="entry name" value="SENSOR HISTIDINE KINASE YKOH"/>
    <property type="match status" value="1"/>
</dbReference>
<evidence type="ECO:0000256" key="6">
    <source>
        <dbReference type="ARBA" id="ARBA00022692"/>
    </source>
</evidence>
<dbReference type="InterPro" id="IPR036097">
    <property type="entry name" value="HisK_dim/P_sf"/>
</dbReference>
<dbReference type="GO" id="GO:0000155">
    <property type="term" value="F:phosphorelay sensor kinase activity"/>
    <property type="evidence" value="ECO:0007669"/>
    <property type="project" value="InterPro"/>
</dbReference>
<evidence type="ECO:0000256" key="7">
    <source>
        <dbReference type="ARBA" id="ARBA00022777"/>
    </source>
</evidence>
<dbReference type="Pfam" id="PF00512">
    <property type="entry name" value="HisKA"/>
    <property type="match status" value="1"/>
</dbReference>
<comment type="subcellular location">
    <subcellularLocation>
        <location evidence="2">Membrane</location>
    </subcellularLocation>
</comment>
<dbReference type="PANTHER" id="PTHR45436:SF5">
    <property type="entry name" value="SENSOR HISTIDINE KINASE TRCS"/>
    <property type="match status" value="1"/>
</dbReference>
<dbReference type="PROSITE" id="PS50885">
    <property type="entry name" value="HAMP"/>
    <property type="match status" value="1"/>
</dbReference>
<dbReference type="EMBL" id="BSFJ01000002">
    <property type="protein sequence ID" value="GLK70278.1"/>
    <property type="molecule type" value="Genomic_DNA"/>
</dbReference>
<evidence type="ECO:0000259" key="12">
    <source>
        <dbReference type="PROSITE" id="PS50885"/>
    </source>
</evidence>
<evidence type="ECO:0000256" key="9">
    <source>
        <dbReference type="ARBA" id="ARBA00023012"/>
    </source>
</evidence>
<evidence type="ECO:0000313" key="14">
    <source>
        <dbReference type="Proteomes" id="UP001143370"/>
    </source>
</evidence>
<organism evidence="13 14">
    <name type="scientific">Ancylobacter dichloromethanicus</name>
    <dbReference type="NCBI Taxonomy" id="518825"/>
    <lineage>
        <taxon>Bacteria</taxon>
        <taxon>Pseudomonadati</taxon>
        <taxon>Pseudomonadota</taxon>
        <taxon>Alphaproteobacteria</taxon>
        <taxon>Hyphomicrobiales</taxon>
        <taxon>Xanthobacteraceae</taxon>
        <taxon>Ancylobacter</taxon>
    </lineage>
</organism>
<keyword evidence="5" id="KW-0808">Transferase</keyword>
<dbReference type="SMART" id="SM00387">
    <property type="entry name" value="HATPase_c"/>
    <property type="match status" value="1"/>
</dbReference>
<keyword evidence="14" id="KW-1185">Reference proteome</keyword>
<keyword evidence="8 10" id="KW-1133">Transmembrane helix</keyword>
<feature type="domain" description="Histidine kinase" evidence="11">
    <location>
        <begin position="234"/>
        <end position="445"/>
    </location>
</feature>
<evidence type="ECO:0000256" key="1">
    <source>
        <dbReference type="ARBA" id="ARBA00000085"/>
    </source>
</evidence>
<evidence type="ECO:0000256" key="3">
    <source>
        <dbReference type="ARBA" id="ARBA00012438"/>
    </source>
</evidence>
<evidence type="ECO:0000256" key="4">
    <source>
        <dbReference type="ARBA" id="ARBA00022553"/>
    </source>
</evidence>